<dbReference type="STRING" id="1925591.BI308_16410"/>
<dbReference type="Gene3D" id="1.10.1240.100">
    <property type="match status" value="1"/>
</dbReference>
<dbReference type="Pfam" id="PF08242">
    <property type="entry name" value="Methyltransf_12"/>
    <property type="match status" value="1"/>
</dbReference>
<keyword evidence="10" id="KW-1185">Reference proteome</keyword>
<dbReference type="Gene3D" id="3.40.366.10">
    <property type="entry name" value="Malonyl-Coenzyme A Acyl Carrier Protein, domain 2"/>
    <property type="match status" value="2"/>
</dbReference>
<dbReference type="InterPro" id="IPR014031">
    <property type="entry name" value="Ketoacyl_synth_C"/>
</dbReference>
<dbReference type="InterPro" id="IPR020806">
    <property type="entry name" value="PKS_PP-bd"/>
</dbReference>
<dbReference type="SUPFAM" id="SSF53335">
    <property type="entry name" value="S-adenosyl-L-methionine-dependent methyltransferases"/>
    <property type="match status" value="1"/>
</dbReference>
<dbReference type="SUPFAM" id="SSF51735">
    <property type="entry name" value="NAD(P)-binding Rossmann-fold domains"/>
    <property type="match status" value="4"/>
</dbReference>
<dbReference type="InterPro" id="IPR020841">
    <property type="entry name" value="PKS_Beta-ketoAc_synthase_dom"/>
</dbReference>
<feature type="region of interest" description="Disordered" evidence="6">
    <location>
        <begin position="3377"/>
        <end position="3399"/>
    </location>
</feature>
<keyword evidence="5" id="KW-0012">Acyltransferase</keyword>
<evidence type="ECO:0000256" key="2">
    <source>
        <dbReference type="ARBA" id="ARBA00022553"/>
    </source>
</evidence>
<evidence type="ECO:0000313" key="10">
    <source>
        <dbReference type="Proteomes" id="UP000183940"/>
    </source>
</evidence>
<evidence type="ECO:0000256" key="1">
    <source>
        <dbReference type="ARBA" id="ARBA00022450"/>
    </source>
</evidence>
<dbReference type="InterPro" id="IPR013217">
    <property type="entry name" value="Methyltransf_12"/>
</dbReference>
<evidence type="ECO:0000256" key="4">
    <source>
        <dbReference type="ARBA" id="ARBA00023268"/>
    </source>
</evidence>
<dbReference type="InterPro" id="IPR014043">
    <property type="entry name" value="Acyl_transferase_dom"/>
</dbReference>
<dbReference type="Gene3D" id="3.30.70.3290">
    <property type="match status" value="2"/>
</dbReference>
<name>A0A1L9QPC6_9CYAN</name>
<dbReference type="InterPro" id="IPR041068">
    <property type="entry name" value="HTH_51"/>
</dbReference>
<dbReference type="GO" id="GO:0004315">
    <property type="term" value="F:3-oxoacyl-[acyl-carrier-protein] synthase activity"/>
    <property type="evidence" value="ECO:0007669"/>
    <property type="project" value="InterPro"/>
</dbReference>
<dbReference type="InterPro" id="IPR014030">
    <property type="entry name" value="Ketoacyl_synth_N"/>
</dbReference>
<dbReference type="CDD" id="cd00833">
    <property type="entry name" value="PKS"/>
    <property type="match status" value="2"/>
</dbReference>
<dbReference type="FunFam" id="3.40.47.10:FF:000019">
    <property type="entry name" value="Polyketide synthase type I"/>
    <property type="match status" value="2"/>
</dbReference>
<evidence type="ECO:0000259" key="8">
    <source>
        <dbReference type="PROSITE" id="PS52004"/>
    </source>
</evidence>
<dbReference type="InterPro" id="IPR013968">
    <property type="entry name" value="PKS_KR"/>
</dbReference>
<dbReference type="Gene3D" id="1.10.1200.10">
    <property type="entry name" value="ACP-like"/>
    <property type="match status" value="2"/>
</dbReference>
<dbReference type="Pfam" id="PF22621">
    <property type="entry name" value="CurL-like_PKS_C"/>
    <property type="match status" value="2"/>
</dbReference>
<dbReference type="CDD" id="cd08955">
    <property type="entry name" value="KR_2_FAS_SDR_x"/>
    <property type="match status" value="2"/>
</dbReference>
<dbReference type="SMART" id="SM00825">
    <property type="entry name" value="PKS_KS"/>
    <property type="match status" value="2"/>
</dbReference>
<dbReference type="PROSITE" id="PS52004">
    <property type="entry name" value="KS3_2"/>
    <property type="match status" value="2"/>
</dbReference>
<dbReference type="Pfam" id="PF02801">
    <property type="entry name" value="Ketoacyl-synt_C"/>
    <property type="match status" value="2"/>
</dbReference>
<dbReference type="GO" id="GO:0031177">
    <property type="term" value="F:phosphopantetheine binding"/>
    <property type="evidence" value="ECO:0007669"/>
    <property type="project" value="InterPro"/>
</dbReference>
<feature type="domain" description="Ketosynthase family 3 (KS3)" evidence="8">
    <location>
        <begin position="1542"/>
        <end position="1964"/>
    </location>
</feature>
<reference evidence="9" key="1">
    <citation type="submission" date="2016-10" db="EMBL/GenBank/DDBJ databases">
        <title>CRISPR-Cas defence system in Roseofilum reptotaenium: evidence of a bacteriophage-cyanobacterium arms race in the coral black band disease.</title>
        <authorList>
            <person name="Buerger P."/>
            <person name="Wood-Charlson E.M."/>
            <person name="Weynberg K.D."/>
            <person name="Willis B."/>
            <person name="Van Oppen M.J."/>
        </authorList>
    </citation>
    <scope>NUCLEOTIDE SEQUENCE [LARGE SCALE GENOMIC DNA]</scope>
    <source>
        <strain evidence="9">AO1-A</strain>
    </source>
</reference>
<dbReference type="Pfam" id="PF08659">
    <property type="entry name" value="KR"/>
    <property type="match status" value="2"/>
</dbReference>
<dbReference type="InterPro" id="IPR016036">
    <property type="entry name" value="Malonyl_transacylase_ACP-bd"/>
</dbReference>
<accession>A0A1L9QPC6</accession>
<dbReference type="InterPro" id="IPR006162">
    <property type="entry name" value="Ppantetheine_attach_site"/>
</dbReference>
<dbReference type="SUPFAM" id="SSF55048">
    <property type="entry name" value="Probable ACP-binding domain of malonyl-CoA ACP transacylase"/>
    <property type="match status" value="1"/>
</dbReference>
<dbReference type="GO" id="GO:0006633">
    <property type="term" value="P:fatty acid biosynthetic process"/>
    <property type="evidence" value="ECO:0007669"/>
    <property type="project" value="InterPro"/>
</dbReference>
<evidence type="ECO:0000256" key="3">
    <source>
        <dbReference type="ARBA" id="ARBA00022679"/>
    </source>
</evidence>
<dbReference type="InterPro" id="IPR029063">
    <property type="entry name" value="SAM-dependent_MTases_sf"/>
</dbReference>
<evidence type="ECO:0000256" key="6">
    <source>
        <dbReference type="SAM" id="MobiDB-lite"/>
    </source>
</evidence>
<dbReference type="InterPro" id="IPR018201">
    <property type="entry name" value="Ketoacyl_synth_AS"/>
</dbReference>
<evidence type="ECO:0008006" key="11">
    <source>
        <dbReference type="Google" id="ProtNLM"/>
    </source>
</evidence>
<keyword evidence="1" id="KW-0596">Phosphopantetheine</keyword>
<dbReference type="Pfam" id="PF00698">
    <property type="entry name" value="Acyl_transf_1"/>
    <property type="match status" value="2"/>
</dbReference>
<dbReference type="InterPro" id="IPR049490">
    <property type="entry name" value="C883_1060-like_KR_N"/>
</dbReference>
<organism evidence="9 10">
    <name type="scientific">Roseofilum reptotaenium AO1-A</name>
    <dbReference type="NCBI Taxonomy" id="1925591"/>
    <lineage>
        <taxon>Bacteria</taxon>
        <taxon>Bacillati</taxon>
        <taxon>Cyanobacteriota</taxon>
        <taxon>Cyanophyceae</taxon>
        <taxon>Desertifilales</taxon>
        <taxon>Desertifilaceae</taxon>
        <taxon>Roseofilum</taxon>
    </lineage>
</organism>
<dbReference type="PANTHER" id="PTHR43775">
    <property type="entry name" value="FATTY ACID SYNTHASE"/>
    <property type="match status" value="1"/>
</dbReference>
<dbReference type="SMART" id="SM00822">
    <property type="entry name" value="PKS_KR"/>
    <property type="match status" value="2"/>
</dbReference>
<dbReference type="InterPro" id="IPR050091">
    <property type="entry name" value="PKS_NRPS_Biosynth_Enz"/>
</dbReference>
<dbReference type="Proteomes" id="UP000183940">
    <property type="component" value="Unassembled WGS sequence"/>
</dbReference>
<dbReference type="SUPFAM" id="SSF53901">
    <property type="entry name" value="Thiolase-like"/>
    <property type="match status" value="2"/>
</dbReference>
<evidence type="ECO:0000313" key="9">
    <source>
        <dbReference type="EMBL" id="OJJ24492.1"/>
    </source>
</evidence>
<dbReference type="InterPro" id="IPR016035">
    <property type="entry name" value="Acyl_Trfase/lysoPLipase"/>
</dbReference>
<dbReference type="PANTHER" id="PTHR43775:SF37">
    <property type="entry name" value="SI:DKEY-61P9.11"/>
    <property type="match status" value="1"/>
</dbReference>
<dbReference type="SUPFAM" id="SSF47336">
    <property type="entry name" value="ACP-like"/>
    <property type="match status" value="2"/>
</dbReference>
<evidence type="ECO:0000256" key="5">
    <source>
        <dbReference type="ARBA" id="ARBA00023315"/>
    </source>
</evidence>
<comment type="caution">
    <text evidence="9">The sequence shown here is derived from an EMBL/GenBank/DDBJ whole genome shotgun (WGS) entry which is preliminary data.</text>
</comment>
<dbReference type="FunFam" id="3.40.366.10:FF:000002">
    <property type="entry name" value="Probable polyketide synthase 2"/>
    <property type="match status" value="1"/>
</dbReference>
<dbReference type="InterPro" id="IPR036291">
    <property type="entry name" value="NAD(P)-bd_dom_sf"/>
</dbReference>
<evidence type="ECO:0000259" key="7">
    <source>
        <dbReference type="PROSITE" id="PS50075"/>
    </source>
</evidence>
<keyword evidence="4" id="KW-0511">Multifunctional enzyme</keyword>
<dbReference type="Pfam" id="PF00550">
    <property type="entry name" value="PP-binding"/>
    <property type="match status" value="2"/>
</dbReference>
<dbReference type="GO" id="GO:0004312">
    <property type="term" value="F:fatty acid synthase activity"/>
    <property type="evidence" value="ECO:0007669"/>
    <property type="project" value="TreeGrafter"/>
</dbReference>
<dbReference type="InterPro" id="IPR036736">
    <property type="entry name" value="ACP-like_sf"/>
</dbReference>
<keyword evidence="3" id="KW-0808">Transferase</keyword>
<dbReference type="PROSITE" id="PS00606">
    <property type="entry name" value="KS3_1"/>
    <property type="match status" value="2"/>
</dbReference>
<dbReference type="EMBL" id="MLAW01000030">
    <property type="protein sequence ID" value="OJJ24492.1"/>
    <property type="molecule type" value="Genomic_DNA"/>
</dbReference>
<dbReference type="PROSITE" id="PS50075">
    <property type="entry name" value="CARRIER"/>
    <property type="match status" value="2"/>
</dbReference>
<dbReference type="Pfam" id="PF18558">
    <property type="entry name" value="HTH_51"/>
    <property type="match status" value="1"/>
</dbReference>
<feature type="domain" description="Carrier" evidence="7">
    <location>
        <begin position="1447"/>
        <end position="1522"/>
    </location>
</feature>
<dbReference type="CDD" id="cd02440">
    <property type="entry name" value="AdoMet_MTases"/>
    <property type="match status" value="1"/>
</dbReference>
<proteinExistence type="predicted"/>
<gene>
    <name evidence="9" type="ORF">BI308_16410</name>
</gene>
<feature type="domain" description="Ketosynthase family 3 (KS3)" evidence="8">
    <location>
        <begin position="35"/>
        <end position="461"/>
    </location>
</feature>
<dbReference type="InterPro" id="IPR009081">
    <property type="entry name" value="PP-bd_ACP"/>
</dbReference>
<dbReference type="Gene3D" id="3.40.50.150">
    <property type="entry name" value="Vaccinia Virus protein VP39"/>
    <property type="match status" value="1"/>
</dbReference>
<dbReference type="InterPro" id="IPR016039">
    <property type="entry name" value="Thiolase-like"/>
</dbReference>
<dbReference type="SMART" id="SM00823">
    <property type="entry name" value="PKS_PP"/>
    <property type="match status" value="2"/>
</dbReference>
<dbReference type="Gene3D" id="3.40.47.10">
    <property type="match status" value="2"/>
</dbReference>
<dbReference type="InterPro" id="IPR057326">
    <property type="entry name" value="KR_dom"/>
</dbReference>
<dbReference type="SMART" id="SM00827">
    <property type="entry name" value="PKS_AT"/>
    <property type="match status" value="1"/>
</dbReference>
<dbReference type="SUPFAM" id="SSF52151">
    <property type="entry name" value="FabD/lysophospholipase-like"/>
    <property type="match status" value="2"/>
</dbReference>
<protein>
    <recommendedName>
        <fullName evidence="11">Carrier domain-containing protein</fullName>
    </recommendedName>
</protein>
<dbReference type="PROSITE" id="PS00012">
    <property type="entry name" value="PHOSPHOPANTETHEINE"/>
    <property type="match status" value="1"/>
</dbReference>
<dbReference type="Gene3D" id="3.40.50.720">
    <property type="entry name" value="NAD(P)-binding Rossmann-like Domain"/>
    <property type="match status" value="2"/>
</dbReference>
<sequence>MEKVNKLGQLTPLQRSLLAIEKLESKLKKLENSRQEPIAIVGLGCRFPGGVNSPESFWNLLSEGTDAITEIPQNRWNLEDYYDPNPETPGTIYTQSGGFVNSLKEFDAEFFNLSAKEAASLDPQQRLLLEVTWEALEHATINPQHLMGTKTGVFIGISTHDYLQKLASRDLKEIDAYMISGNANSTASGRLSYSLGLVGPNFAVDTACSSSLVSLHLACASLRNRESHVALAGGVNCLISPLIHINHSRARMLSADGRCKTFDAKADGFVRSEGCGIVVLKRLSDAQADGDRVLAVIRGTAINQDGQTSGLTVPNGISQQAVIAQALKNSQLDPKEVSYIEAHGTGTALGDPIEVGALRAIFKDSHSPENPVFIGSVKTNIGHAEAASGIAGLIKVVLQLQHKTIAPHLHFQNPNPYIEWSETPVQVPTQVMPWTTENKSRIAGVSSFGFSGSNAHVIVEEASQIKAKSPRQESERSYHLLTLAAKTKPALSDWVNRYRNHIQDRPDLELNDICYSANTGRAHFKYRLAILASSKQELIQKLHDVEQEKEESSVGKILSSGEAPKLAFLFTGQGSQYLNMGRQLYETEPVFQNAIQECDRILKTELDYSLIDVLYPDEVDPKVSDRLHQTQYTQPVLFSLEYALVQLWKSWGVEPDSVMGHSVGEYVAACVAGVFNLAEGLKLIAARGRLMQKLPEGGGMLAVRAAEYRVRDWIRSYGNQVSIAAINGQSNLVISGELLSLENIAQALAKENIKTKFLQVSHGFHSPLMEPILEEFASIARQVNYHQPSIPIISNVTGTKVDRDISTASYWVDHIREPVRFAQSMETLEKTGYGVFVEIGPQPILLGMGSQCLPEDKGTWLPSLRPGVEDSIQILSSLGQLYSQGVNIDWLHFWQDYKRKKVDLPTYPFQRRTYWIESDQPDKTIQKDRGLDQEKYFYHLQWQPVDRFEKPVECPPGNWLIFVDDRQSLSDSLRTLLREKNKNVSWIYKGSGYEQIEENEYKVNPEHLQDFEDLLENLKLAGREDFENILYLWSLDTPPTEKLNLERLKVAQDFGCGGVLHLVQALLKGTSLGKLWIVTRGAQSVSLTPERVNVATSPLWGLGTVLSLEHPQLWGGLVDLNGEKQEDEGQKLWHLIDNLEKEDRLAVRGEQIYYSRLLQLPVSESKPVALDPDGIYLITGGTGALGWHTAQWMVNQGAKHLLLISRREPSGQKQAKIRELEEGGVEVQVVLADVRDRQQLSLILQHQSRDRPLKGIIHAAGVVAIEPIEEISLGQLQEMMAAKVLGGWNLHQLSQDLDLDCFVTFSSIAAVWGSIGQAHYSAANAFLNGLVHYRQAQGLPGLSVNWGPWSGGGMAGEKDLQELSKRGVNPLSPQQAIAALERIWHRGNPQTTIANVDWTILAPLYQTGRQRRLLDEISVDLPQSSSSEQTSEILQQIQAAPKHQQKELLLTCVQQEVAKVLGLSSNQLPNREQGFFELGMDSLMAVDLGTNLTRLLGVRLPSTLTFDFPNIEQLSHYLATEQLTVDPAPTIAQSAPPSSSLKEPIAIIGIGCRFPGGATDLDQFWQVLATGTNTRQEIPPDRWNLDSVGDRMATPYGNFLPEVDRFDPTFFGIAPREATALDPQQRLLLEVTWEALERACAVPQRLAQQSVGVFIGNDGQDYAELVHQHLAQEPDSPIALHAGVGNTFSGMAGRLSYTLGLTGPAIAIDTACSSSLVALHQACNSLRLGECEMAIAGGVKLHLTPTSYLLASQANMLSADGLCKTFDATADGYSRGEGCAIVILKRWSDAQKDGDSVLAVIRGSAVNQDGPSSGFTVPNGQAQQRLIRQALRQAEIDPQEISYLEAHGTGTSLGDPIELNAAAAVLGEGRSQDSPLWVGSVKTNIGHLEAAAGISGIVKVVLAMQHQTLPPHLNFNQPNPKIDWDNSAIAVPTQLTPWTVSGKRYAGVSSFGFTGVNAHVILEEAPPRDPQDHSVNPSDRPYHLVTLSAKTETALQELVTRVQRHLESHPHMKLADLAYSLNTGRAHLEHRLAPIAFSLQDLQEKLYRWQTGQQTPELWSGNLPSLMSSPKVAFLFPGEPLESGNWGENLYKQSPVFKAAIDECDRLLSSQFPSSIAQFLYSPSEESQPEHQPIRRSSIFALEYALCQLWMSWGIEPDLLFGHDVGEYVAACVAGVFSLEDALRLITADSTNLTSIAQEIVYSPPHIPILAIAQSHPPISTPDYWINSRQLPYPWAEKIQALREQAEYLFLELGPTPSLSTTEQHSTPQKPENYFLSLSSQGQEWQQLLSSLAQLYVRGVNGDWLGFDRPYLPNRKPLTLPTYPFQRERYWLQTAPSVLTQHQSSVNPNPPLPETPEILAQNLQQFGDLSPSEVALLPKLLDLLKQYQNHPQDPPVEPDPLAPWLYELHWKPKANFSGDRAANFLPSPQDLYSTLNTTSQRLLAENDLQNYTEISAHLESLSVDYIIQCLQEIGWSYPVGEQLETATLIDRFGILPSTSRLFNRMLQILAEEGILKQENHHWKVLQSLPEVNPKRQHQNLLNQYPTAKAELTLLGRCASQLSQVLRGTVDPVHLVFPQGDFTDAIEMYQGSPAAKVMNELIENVVVNSLKTIPDCQGIKVLEIGAGTGGTTRSVLPHFAPEQTQYLFTDVGSLFTTKAQQKFQDYKFVTYQTLDIEVNPNTQGVESHHYDIIIAPNVLHATRSLQETLSHVRQLLAPGGLLILLEANIRIRWVDLIFGLLEGWWRFEDTELRPDYPLLSREQWKKLLQETGFSQAITVPEFDQMPLVLSQQAVVVGQADKTSECSHPSLDKNWLIFADRQGLGQALAKTLDSRQENYRLVVPGEGINPQNPQEFEDILTSLSLSSSTQTHVVYLWGLDSPGLEQMSPEAIKENLSWHTQSLLYLVQSLSRLKRISSCRLWIATQDSQPVVPDSSLSGLAQSFLWGMGLTISLEHPEFWGGLIDLDPQVSWDELSQILRTEIDTSEGEDRIAFRGQSRYVQRLVKPDCQFSSSQTLDRNATYIVAGELGGLSLPITEWMVAQGFRDLVLISPEQPSPDQKTQINQLQNQGTLIRLIQADLTGWEEVQRVFAELDRDRSSLKGIIYTLNLSNMTNITEKLFSELKREVHRGMLGLWNLHQITQNRELDCFVNCSSLASVVGLSGQIQQGASDYFADSVVRYRQIQGLSGLTLNWGVLSVGNLRGETELTEFKKRGVCALSADTAKLTLTQMLQRKQGQAMVADIDWSIFKPLYEMGRQRLLLEEIESQSLSHEGQEQTGQILEQVNQASESERMDLVIGHIQQQTMRVLGLKETQMPRAEQGFFEMGMDSLTSVEFKTRLEADFHCALPTTLVFEFPNILSLAEYIGRKVMGWDREEAEISESGSNQSLEREIEESTVDVGQLSEQEMEDLINQEWAELGLENDE</sequence>
<dbReference type="InterPro" id="IPR001227">
    <property type="entry name" value="Ac_transferase_dom_sf"/>
</dbReference>
<feature type="domain" description="Carrier" evidence="7">
    <location>
        <begin position="3290"/>
        <end position="3368"/>
    </location>
</feature>
<dbReference type="SMART" id="SM01294">
    <property type="entry name" value="PKS_PP_betabranch"/>
    <property type="match status" value="2"/>
</dbReference>
<dbReference type="Pfam" id="PF21394">
    <property type="entry name" value="Beta-ketacyl_N"/>
    <property type="match status" value="1"/>
</dbReference>
<keyword evidence="2" id="KW-0597">Phosphoprotein</keyword>
<dbReference type="Pfam" id="PF00109">
    <property type="entry name" value="ketoacyl-synt"/>
    <property type="match status" value="2"/>
</dbReference>